<feature type="region of interest" description="Disordered" evidence="1">
    <location>
        <begin position="112"/>
        <end position="140"/>
    </location>
</feature>
<gene>
    <name evidence="2" type="ORF">AMK59_4743</name>
</gene>
<dbReference type="Proteomes" id="UP000051574">
    <property type="component" value="Unassembled WGS sequence"/>
</dbReference>
<proteinExistence type="predicted"/>
<evidence type="ECO:0000313" key="3">
    <source>
        <dbReference type="Proteomes" id="UP000051574"/>
    </source>
</evidence>
<evidence type="ECO:0000313" key="2">
    <source>
        <dbReference type="EMBL" id="KRT82590.1"/>
    </source>
</evidence>
<dbReference type="AlphaFoldDB" id="A0A0T6B5Z9"/>
<comment type="caution">
    <text evidence="2">The sequence shown here is derived from an EMBL/GenBank/DDBJ whole genome shotgun (WGS) entry which is preliminary data.</text>
</comment>
<organism evidence="2 3">
    <name type="scientific">Oryctes borbonicus</name>
    <dbReference type="NCBI Taxonomy" id="1629725"/>
    <lineage>
        <taxon>Eukaryota</taxon>
        <taxon>Metazoa</taxon>
        <taxon>Ecdysozoa</taxon>
        <taxon>Arthropoda</taxon>
        <taxon>Hexapoda</taxon>
        <taxon>Insecta</taxon>
        <taxon>Pterygota</taxon>
        <taxon>Neoptera</taxon>
        <taxon>Endopterygota</taxon>
        <taxon>Coleoptera</taxon>
        <taxon>Polyphaga</taxon>
        <taxon>Scarabaeiformia</taxon>
        <taxon>Scarabaeidae</taxon>
        <taxon>Dynastinae</taxon>
        <taxon>Oryctes</taxon>
    </lineage>
</organism>
<keyword evidence="3" id="KW-1185">Reference proteome</keyword>
<name>A0A0T6B5Z9_9SCAR</name>
<dbReference type="OrthoDB" id="5858677at2759"/>
<feature type="non-terminal residue" evidence="2">
    <location>
        <position position="1"/>
    </location>
</feature>
<feature type="compositionally biased region" description="Polar residues" evidence="1">
    <location>
        <begin position="214"/>
        <end position="223"/>
    </location>
</feature>
<evidence type="ECO:0000256" key="1">
    <source>
        <dbReference type="SAM" id="MobiDB-lite"/>
    </source>
</evidence>
<feature type="region of interest" description="Disordered" evidence="1">
    <location>
        <begin position="177"/>
        <end position="228"/>
    </location>
</feature>
<protein>
    <submittedName>
        <fullName evidence="2">Uncharacterized protein</fullName>
    </submittedName>
</protein>
<accession>A0A0T6B5Z9</accession>
<feature type="compositionally biased region" description="Low complexity" evidence="1">
    <location>
        <begin position="75"/>
        <end position="92"/>
    </location>
</feature>
<feature type="region of interest" description="Disordered" evidence="1">
    <location>
        <begin position="491"/>
        <end position="537"/>
    </location>
</feature>
<feature type="region of interest" description="Disordered" evidence="1">
    <location>
        <begin position="69"/>
        <end position="92"/>
    </location>
</feature>
<feature type="compositionally biased region" description="Polar residues" evidence="1">
    <location>
        <begin position="125"/>
        <end position="135"/>
    </location>
</feature>
<reference evidence="2 3" key="1">
    <citation type="submission" date="2015-09" db="EMBL/GenBank/DDBJ databases">
        <title>Draft genome of the scarab beetle Oryctes borbonicus.</title>
        <authorList>
            <person name="Meyer J.M."/>
            <person name="Markov G.V."/>
            <person name="Baskaran P."/>
            <person name="Herrmann M."/>
            <person name="Sommer R.J."/>
            <person name="Roedelsperger C."/>
        </authorList>
    </citation>
    <scope>NUCLEOTIDE SEQUENCE [LARGE SCALE GENOMIC DNA]</scope>
    <source>
        <strain evidence="2">OB123</strain>
        <tissue evidence="2">Whole animal</tissue>
    </source>
</reference>
<feature type="compositionally biased region" description="Low complexity" evidence="1">
    <location>
        <begin position="507"/>
        <end position="528"/>
    </location>
</feature>
<sequence length="548" mass="61367">PSWATGTGGCLLTELPSLTVLYIPEQSALELTSDCGLDGTKRIACKGNANRDEMIKQLACTINHDDFEDKSTRSPSIATTPDTTYTSTSHQTTPVIKTTRPWIWTNTVDTGEYSSPTRHRRETENTVNPLSTQSTRDFESTKPTLVTRKKTVEVGTQTTPKYINIEAITSTEITAVSDRTPARQQENSGYSIGKESAAAEVSESQKEQPDFTATIETKASESSAGGEFPSVINQGQLFSIIENGTVLDIVEMNETGIEENKIKESTIAPHILSETHFGDSGTADVATRNTEFLYTTVMYNKEPTEETSPVTNEALRKSEQQKTAFKGVYSLKTLNDLSSKRDDKTLSKEIEMLPPGAAVNSMTKLNRTNRKELPMMEDFDDSNDEIDLDIDNKLPYEKTYARHQTVEIKLHSDQNKTKSVLFVTTRVNEKNKKAKEMKNVQAQTEITRITSMDNPTTTLQTLGITTTDPPNRTLKEKFLPKALLHETQIVSSKKPETQTPEEEIENFEGTGEPLYSEPQAQPRPNRQRQLTRPQRKSFYPYFFSRMLG</sequence>
<dbReference type="EMBL" id="LJIG01009683">
    <property type="protein sequence ID" value="KRT82590.1"/>
    <property type="molecule type" value="Genomic_DNA"/>
</dbReference>